<dbReference type="InterPro" id="IPR002035">
    <property type="entry name" value="VWF_A"/>
</dbReference>
<dbReference type="AlphaFoldDB" id="A0A9Q9SUR8"/>
<dbReference type="PANTHER" id="PTHR45737:SF6">
    <property type="entry name" value="VON WILLEBRAND FACTOR A DOMAIN-CONTAINING PROTEIN 5A"/>
    <property type="match status" value="1"/>
</dbReference>
<organism evidence="4">
    <name type="scientific">Moorena producens (strain JHB)</name>
    <dbReference type="NCBI Taxonomy" id="1454205"/>
    <lineage>
        <taxon>Bacteria</taxon>
        <taxon>Bacillati</taxon>
        <taxon>Cyanobacteriota</taxon>
        <taxon>Cyanophyceae</taxon>
        <taxon>Coleofasciculales</taxon>
        <taxon>Coleofasciculaceae</taxon>
        <taxon>Moorena</taxon>
    </lineage>
</organism>
<gene>
    <name evidence="4" type="ORF">BJP36_38635</name>
</gene>
<name>A0A9Q9SUR8_MOOP1</name>
<dbReference type="Proteomes" id="UP000176944">
    <property type="component" value="Chromosome"/>
</dbReference>
<evidence type="ECO:0000256" key="1">
    <source>
        <dbReference type="SAM" id="MobiDB-lite"/>
    </source>
</evidence>
<feature type="compositionally biased region" description="Polar residues" evidence="1">
    <location>
        <begin position="530"/>
        <end position="581"/>
    </location>
</feature>
<reference evidence="4" key="2">
    <citation type="submission" date="2022-10" db="EMBL/GenBank/DDBJ databases">
        <authorList>
            <person name="Ngo T.-E."/>
        </authorList>
    </citation>
    <scope>NUCLEOTIDE SEQUENCE</scope>
    <source>
        <strain evidence="4">JHB</strain>
    </source>
</reference>
<feature type="domain" description="VIT" evidence="3">
    <location>
        <begin position="15"/>
        <end position="143"/>
    </location>
</feature>
<evidence type="ECO:0000259" key="2">
    <source>
        <dbReference type="PROSITE" id="PS50234"/>
    </source>
</evidence>
<dbReference type="Gene3D" id="3.40.50.410">
    <property type="entry name" value="von Willebrand factor, type A domain"/>
    <property type="match status" value="1"/>
</dbReference>
<protein>
    <submittedName>
        <fullName evidence="4">VIT domain-containing protein</fullName>
    </submittedName>
</protein>
<dbReference type="InterPro" id="IPR013694">
    <property type="entry name" value="VIT"/>
</dbReference>
<sequence length="998" mass="111197">MPMPTHALLCSKQLLGGLYVNEEEEHSVFPLKHTDVYAKITGHLSRVEVTQTFENPFSEPLEAVYIFPLPDEAAVDEMEIKLSDRIIEGNIKKREDAQTIYEQACSQGRTAGLLEQERDNIFTQSLAHIKPGEQIEVTIRYTDQLQFQGGNYEFVFPMVVGPRFIPGTPIDESGDTDFVPDASRITPPLIPPDIRSGHDIGVTVEIDAGVAITEVYSTSHQINIEQQGQILRVKLSQEDTIPNKDLILRYGIAKEQTQTTVLTHADQRGNHFAVYLIPALDYSTDEIVPKDVVFVIDTSGSQMGDPLLKSQELMRRFINGLNPKDTFTIIDVSDTATQLSTKPLSNTPQNCRKAINYINQLKANGGTYLLKGIRNLLNLPAAPKGRLRSIVLLSDGYISNENQVLAEVQQQLKPGNRIYSFGVGSSPNRFLLNRLAEIGRGIARMVRQDEATEAVAEQFFRQINNPVLTNIHVTWEGTEEAIIYPNPTPDVFTQQPLVICGRISPIQQLKVDKLQPEALQVSKLKVVPTLNPNQPSTLNPNQPSTLNPNQPSTLNPNQPSTLNPNQPSTLNQNQPSTLTPNQPWPKGHATRTTPTGTLSITGTKADGSYYQKRFNLNFDQANNPAIAQLWGRARIKHLMQQMLSCETKAGVEAVTATALSYQLLCQYTAFVAVSDQVVAGESHLISMQVPVTIPEGVNWEGMIKSTFASAIQDRLRLQKWRSGLRAGDKESRRQAGIDINSKFLPDDQGTKATPKNSKINRSLLFSLSPLSSPTAWSSPMPKSVLPISEYRKLGVKTKAWIQQSEYRQNSSKESKLINDNDNPYYGHQASEIIPQDYITSKTLQEPVSDNDNPYNDYQASKIITEDYLGNQSPDNFELTLVCPRLIKKVKSEILSSAAISHHRLQLVRVKGLDEIGTTCLTQHLQRLNLPLGVAGEIVFEFLVRRGRVIRVMWDEAASTLTESQMIDLIKRSLSCWRVPETSVKSVCLTLRINEGATQ</sequence>
<accession>A0A9Q9SUR8</accession>
<evidence type="ECO:0000259" key="3">
    <source>
        <dbReference type="PROSITE" id="PS51468"/>
    </source>
</evidence>
<dbReference type="SMART" id="SM00327">
    <property type="entry name" value="VWA"/>
    <property type="match status" value="1"/>
</dbReference>
<feature type="domain" description="VWFA" evidence="2">
    <location>
        <begin position="291"/>
        <end position="463"/>
    </location>
</feature>
<dbReference type="PROSITE" id="PS50234">
    <property type="entry name" value="VWFA"/>
    <property type="match status" value="1"/>
</dbReference>
<dbReference type="NCBIfam" id="NF033769">
    <property type="entry name" value="after_VWA_1"/>
    <property type="match status" value="1"/>
</dbReference>
<evidence type="ECO:0000313" key="4">
    <source>
        <dbReference type="EMBL" id="WAN69990.1"/>
    </source>
</evidence>
<dbReference type="SMART" id="SM00609">
    <property type="entry name" value="VIT"/>
    <property type="match status" value="1"/>
</dbReference>
<dbReference type="Pfam" id="PF13768">
    <property type="entry name" value="VWA_3"/>
    <property type="match status" value="1"/>
</dbReference>
<reference evidence="4" key="1">
    <citation type="journal article" date="2017" name="Proc. Natl. Acad. Sci. U.S.A.">
        <title>Comparative genomics uncovers the prolific and distinctive metabolic potential of the cyanobacterial genus Moorea.</title>
        <authorList>
            <person name="Leao T."/>
            <person name="Castelao G."/>
            <person name="Korobeynikov A."/>
            <person name="Monroe E.A."/>
            <person name="Podell S."/>
            <person name="Glukhov E."/>
            <person name="Allen E.E."/>
            <person name="Gerwick W.H."/>
            <person name="Gerwick L."/>
        </authorList>
    </citation>
    <scope>NUCLEOTIDE SEQUENCE</scope>
    <source>
        <strain evidence="4">JHB</strain>
    </source>
</reference>
<proteinExistence type="predicted"/>
<dbReference type="PANTHER" id="PTHR45737">
    <property type="entry name" value="VON WILLEBRAND FACTOR A DOMAIN-CONTAINING PROTEIN 5A"/>
    <property type="match status" value="1"/>
</dbReference>
<dbReference type="Pfam" id="PF08487">
    <property type="entry name" value="VIT"/>
    <property type="match status" value="1"/>
</dbReference>
<dbReference type="PROSITE" id="PS51468">
    <property type="entry name" value="VIT"/>
    <property type="match status" value="1"/>
</dbReference>
<dbReference type="InterPro" id="IPR036465">
    <property type="entry name" value="vWFA_dom_sf"/>
</dbReference>
<dbReference type="EMBL" id="CP017708">
    <property type="protein sequence ID" value="WAN69990.1"/>
    <property type="molecule type" value="Genomic_DNA"/>
</dbReference>
<feature type="region of interest" description="Disordered" evidence="1">
    <location>
        <begin position="529"/>
        <end position="602"/>
    </location>
</feature>
<dbReference type="SUPFAM" id="SSF53300">
    <property type="entry name" value="vWA-like"/>
    <property type="match status" value="1"/>
</dbReference>
<feature type="compositionally biased region" description="Low complexity" evidence="1">
    <location>
        <begin position="590"/>
        <end position="602"/>
    </location>
</feature>